<accession>A0A3P7P6M6</accession>
<evidence type="ECO:0000313" key="4">
    <source>
        <dbReference type="Proteomes" id="UP000281553"/>
    </source>
</evidence>
<dbReference type="EMBL" id="UYRU01064385">
    <property type="protein sequence ID" value="VDN16019.1"/>
    <property type="molecule type" value="Genomic_DNA"/>
</dbReference>
<evidence type="ECO:0000256" key="2">
    <source>
        <dbReference type="SAM" id="SignalP"/>
    </source>
</evidence>
<feature type="compositionally biased region" description="Basic residues" evidence="1">
    <location>
        <begin position="30"/>
        <end position="46"/>
    </location>
</feature>
<dbReference type="OrthoDB" id="6256949at2759"/>
<feature type="compositionally biased region" description="Pro residues" evidence="1">
    <location>
        <begin position="113"/>
        <end position="127"/>
    </location>
</feature>
<protein>
    <submittedName>
        <fullName evidence="3">Uncharacterized protein</fullName>
    </submittedName>
</protein>
<feature type="region of interest" description="Disordered" evidence="1">
    <location>
        <begin position="87"/>
        <end position="134"/>
    </location>
</feature>
<gene>
    <name evidence="3" type="ORF">DILT_LOCUS11850</name>
</gene>
<feature type="chain" id="PRO_5018266143" evidence="2">
    <location>
        <begin position="19"/>
        <end position="145"/>
    </location>
</feature>
<keyword evidence="2" id="KW-0732">Signal</keyword>
<sequence>MSALSILLVLLMLSYVFYKNNRTTAGGAHATRHRRRTDRRGHRRIRNDRQSVGVQAEQLNLAPDAVAANSGLNTGFHDSEALLGHEEGLSMVADEENERDASTRHSSGNTHSEPPPPTPTGPPPSPPGVLAGTEVGVCYPQDTIP</sequence>
<organism evidence="3 4">
    <name type="scientific">Dibothriocephalus latus</name>
    <name type="common">Fish tapeworm</name>
    <name type="synonym">Diphyllobothrium latum</name>
    <dbReference type="NCBI Taxonomy" id="60516"/>
    <lineage>
        <taxon>Eukaryota</taxon>
        <taxon>Metazoa</taxon>
        <taxon>Spiralia</taxon>
        <taxon>Lophotrochozoa</taxon>
        <taxon>Platyhelminthes</taxon>
        <taxon>Cestoda</taxon>
        <taxon>Eucestoda</taxon>
        <taxon>Diphyllobothriidea</taxon>
        <taxon>Diphyllobothriidae</taxon>
        <taxon>Dibothriocephalus</taxon>
    </lineage>
</organism>
<reference evidence="3 4" key="1">
    <citation type="submission" date="2018-11" db="EMBL/GenBank/DDBJ databases">
        <authorList>
            <consortium name="Pathogen Informatics"/>
        </authorList>
    </citation>
    <scope>NUCLEOTIDE SEQUENCE [LARGE SCALE GENOMIC DNA]</scope>
</reference>
<evidence type="ECO:0000256" key="1">
    <source>
        <dbReference type="SAM" id="MobiDB-lite"/>
    </source>
</evidence>
<keyword evidence="4" id="KW-1185">Reference proteome</keyword>
<feature type="signal peptide" evidence="2">
    <location>
        <begin position="1"/>
        <end position="18"/>
    </location>
</feature>
<feature type="region of interest" description="Disordered" evidence="1">
    <location>
        <begin position="25"/>
        <end position="57"/>
    </location>
</feature>
<dbReference type="Proteomes" id="UP000281553">
    <property type="component" value="Unassembled WGS sequence"/>
</dbReference>
<proteinExistence type="predicted"/>
<dbReference type="AlphaFoldDB" id="A0A3P7P6M6"/>
<name>A0A3P7P6M6_DIBLA</name>
<evidence type="ECO:0000313" key="3">
    <source>
        <dbReference type="EMBL" id="VDN16019.1"/>
    </source>
</evidence>